<protein>
    <submittedName>
        <fullName evidence="1">Uncharacterized protein</fullName>
    </submittedName>
</protein>
<sequence length="61" mass="6711">MEFFSSVFLNVLQLPVSQCSARVLQCSSAFSSSRFFSLVFFVSCVRAGSPAGVIRLTVRSR</sequence>
<organism evidence="1 2">
    <name type="scientific">Clarias magur</name>
    <name type="common">Asian catfish</name>
    <name type="synonym">Macropteronotus magur</name>
    <dbReference type="NCBI Taxonomy" id="1594786"/>
    <lineage>
        <taxon>Eukaryota</taxon>
        <taxon>Metazoa</taxon>
        <taxon>Chordata</taxon>
        <taxon>Craniata</taxon>
        <taxon>Vertebrata</taxon>
        <taxon>Euteleostomi</taxon>
        <taxon>Actinopterygii</taxon>
        <taxon>Neopterygii</taxon>
        <taxon>Teleostei</taxon>
        <taxon>Ostariophysi</taxon>
        <taxon>Siluriformes</taxon>
        <taxon>Clariidae</taxon>
        <taxon>Clarias</taxon>
    </lineage>
</organism>
<evidence type="ECO:0000313" key="2">
    <source>
        <dbReference type="Proteomes" id="UP000727407"/>
    </source>
</evidence>
<dbReference type="EMBL" id="QNUK01000988">
    <property type="protein sequence ID" value="KAF5888398.1"/>
    <property type="molecule type" value="Genomic_DNA"/>
</dbReference>
<name>A0A8J4WQE5_CLAMG</name>
<proteinExistence type="predicted"/>
<dbReference type="Proteomes" id="UP000727407">
    <property type="component" value="Unassembled WGS sequence"/>
</dbReference>
<comment type="caution">
    <text evidence="1">The sequence shown here is derived from an EMBL/GenBank/DDBJ whole genome shotgun (WGS) entry which is preliminary data.</text>
</comment>
<dbReference type="AlphaFoldDB" id="A0A8J4WQE5"/>
<accession>A0A8J4WQE5</accession>
<keyword evidence="2" id="KW-1185">Reference proteome</keyword>
<gene>
    <name evidence="1" type="ORF">DAT39_021867</name>
</gene>
<evidence type="ECO:0000313" key="1">
    <source>
        <dbReference type="EMBL" id="KAF5888398.1"/>
    </source>
</evidence>
<reference evidence="1" key="1">
    <citation type="submission" date="2020-07" db="EMBL/GenBank/DDBJ databases">
        <title>Clarias magur genome sequencing, assembly and annotation.</title>
        <authorList>
            <person name="Kushwaha B."/>
            <person name="Kumar R."/>
            <person name="Das P."/>
            <person name="Joshi C.G."/>
            <person name="Kumar D."/>
            <person name="Nagpure N.S."/>
            <person name="Pandey M."/>
            <person name="Agarwal S."/>
            <person name="Srivastava S."/>
            <person name="Singh M."/>
            <person name="Sahoo L."/>
            <person name="Jayasankar P."/>
            <person name="Meher P.K."/>
            <person name="Koringa P.G."/>
            <person name="Iquebal M.A."/>
            <person name="Das S.P."/>
            <person name="Bit A."/>
            <person name="Patnaik S."/>
            <person name="Patel N."/>
            <person name="Shah T.M."/>
            <person name="Hinsu A."/>
            <person name="Jena J.K."/>
        </authorList>
    </citation>
    <scope>NUCLEOTIDE SEQUENCE</scope>
    <source>
        <strain evidence="1">CIFAMagur01</strain>
        <tissue evidence="1">Testis</tissue>
    </source>
</reference>